<dbReference type="EMBL" id="BAUT01000049">
    <property type="protein sequence ID" value="GAE27407.1"/>
    <property type="molecule type" value="Genomic_DNA"/>
</dbReference>
<dbReference type="Pfam" id="PF06240">
    <property type="entry name" value="COXG"/>
    <property type="match status" value="1"/>
</dbReference>
<sequence>MPVAREKGIVYCNIETMWEFIKDMENWAPCMPGYVSFKELDEHVSIWALKGDLGILKKKLDFTVTVTERIKPERVEFLLEAKQEGIKGKGSYKAFAEGPEKTEVEFNLDMSGTGIPAKIINAMLAKTLPRDCKELKENLIQQLEREGQSIRK</sequence>
<dbReference type="CDD" id="cd07812">
    <property type="entry name" value="SRPBCC"/>
    <property type="match status" value="1"/>
</dbReference>
<dbReference type="OrthoDB" id="2374625at2"/>
<name>W4Q607_9BACI</name>
<dbReference type="AlphaFoldDB" id="W4Q607"/>
<dbReference type="InterPro" id="IPR023393">
    <property type="entry name" value="START-like_dom_sf"/>
</dbReference>
<dbReference type="SUPFAM" id="SSF55961">
    <property type="entry name" value="Bet v1-like"/>
    <property type="match status" value="1"/>
</dbReference>
<dbReference type="InterPro" id="IPR010419">
    <property type="entry name" value="CO_DH_gsu"/>
</dbReference>
<dbReference type="STRING" id="1236970.JCM9140_3552"/>
<evidence type="ECO:0000313" key="2">
    <source>
        <dbReference type="Proteomes" id="UP000018890"/>
    </source>
</evidence>
<dbReference type="Proteomes" id="UP000018890">
    <property type="component" value="Unassembled WGS sequence"/>
</dbReference>
<comment type="caution">
    <text evidence="1">The sequence shown here is derived from an EMBL/GenBank/DDBJ whole genome shotgun (WGS) entry which is preliminary data.</text>
</comment>
<accession>W4Q607</accession>
<organism evidence="1 2">
    <name type="scientific">Halalkalibacter wakoensis JCM 9140</name>
    <dbReference type="NCBI Taxonomy" id="1236970"/>
    <lineage>
        <taxon>Bacteria</taxon>
        <taxon>Bacillati</taxon>
        <taxon>Bacillota</taxon>
        <taxon>Bacilli</taxon>
        <taxon>Bacillales</taxon>
        <taxon>Bacillaceae</taxon>
        <taxon>Halalkalibacter</taxon>
    </lineage>
</organism>
<reference evidence="1" key="1">
    <citation type="journal article" date="2014" name="Genome Announc.">
        <title>Draft Genome Sequences of Three Alkaliphilic Bacillus Strains, Bacillus wakoensis JCM 9140T, Bacillus akibai JCM 9157T, and Bacillus hemicellulosilyticus JCM 9152T.</title>
        <authorList>
            <person name="Yuki M."/>
            <person name="Oshima K."/>
            <person name="Suda W."/>
            <person name="Oshida Y."/>
            <person name="Kitamura K."/>
            <person name="Iida T."/>
            <person name="Hattori M."/>
            <person name="Ohkuma M."/>
        </authorList>
    </citation>
    <scope>NUCLEOTIDE SEQUENCE [LARGE SCALE GENOMIC DNA]</scope>
    <source>
        <strain evidence="1">JCM 9140</strain>
    </source>
</reference>
<evidence type="ECO:0000313" key="1">
    <source>
        <dbReference type="EMBL" id="GAE27407.1"/>
    </source>
</evidence>
<dbReference type="RefSeq" id="WP_034748603.1">
    <property type="nucleotide sequence ID" value="NZ_BAUT01000049.1"/>
</dbReference>
<gene>
    <name evidence="1" type="ORF">JCM9140_3552</name>
</gene>
<keyword evidence="2" id="KW-1185">Reference proteome</keyword>
<proteinExistence type="predicted"/>
<protein>
    <submittedName>
        <fullName evidence="1">Uncharacterized protein</fullName>
    </submittedName>
</protein>
<dbReference type="Gene3D" id="3.30.530.20">
    <property type="match status" value="1"/>
</dbReference>